<feature type="domain" description="Methyl-accepting transducer" evidence="7">
    <location>
        <begin position="271"/>
        <end position="500"/>
    </location>
</feature>
<accession>A0A6M3ZK93</accession>
<dbReference type="InterPro" id="IPR051310">
    <property type="entry name" value="MCP_chemotaxis"/>
</dbReference>
<evidence type="ECO:0000256" key="4">
    <source>
        <dbReference type="PROSITE-ProRule" id="PRU00284"/>
    </source>
</evidence>
<dbReference type="InterPro" id="IPR004089">
    <property type="entry name" value="MCPsignal_dom"/>
</dbReference>
<feature type="domain" description="HAMP" evidence="8">
    <location>
        <begin position="214"/>
        <end position="266"/>
    </location>
</feature>
<reference evidence="9 10" key="1">
    <citation type="journal article" date="2012" name="J. Bacteriol.">
        <title>Genome sequence of the pathogenic Herbaspirillum seropedicae strain Os34, isolated from rice roots.</title>
        <authorList>
            <person name="Ye W."/>
            <person name="Ye S."/>
            <person name="Liu J."/>
            <person name="Chang S."/>
            <person name="Chen M."/>
            <person name="Zhu B."/>
            <person name="Guo L."/>
            <person name="An Q."/>
        </authorList>
    </citation>
    <scope>NUCLEOTIDE SEQUENCE [LARGE SCALE GENOMIC DNA]</scope>
    <source>
        <strain evidence="9 10">Os34</strain>
    </source>
</reference>
<feature type="region of interest" description="Disordered" evidence="5">
    <location>
        <begin position="528"/>
        <end position="573"/>
    </location>
</feature>
<keyword evidence="4" id="KW-0807">Transducer</keyword>
<dbReference type="Gene3D" id="6.10.340.10">
    <property type="match status" value="1"/>
</dbReference>
<dbReference type="RefSeq" id="WP_017451996.1">
    <property type="nucleotide sequence ID" value="NZ_CP008956.1"/>
</dbReference>
<dbReference type="PROSITE" id="PS50885">
    <property type="entry name" value="HAMP"/>
    <property type="match status" value="1"/>
</dbReference>
<dbReference type="AlphaFoldDB" id="A0A6M3ZK93"/>
<gene>
    <name evidence="9" type="ORF">C798_02100</name>
</gene>
<dbReference type="Pfam" id="PF12729">
    <property type="entry name" value="4HB_MCP_1"/>
    <property type="match status" value="1"/>
</dbReference>
<evidence type="ECO:0000259" key="7">
    <source>
        <dbReference type="PROSITE" id="PS50111"/>
    </source>
</evidence>
<evidence type="ECO:0000256" key="1">
    <source>
        <dbReference type="ARBA" id="ARBA00004370"/>
    </source>
</evidence>
<dbReference type="Gene3D" id="1.10.287.950">
    <property type="entry name" value="Methyl-accepting chemotaxis protein"/>
    <property type="match status" value="1"/>
</dbReference>
<dbReference type="SMART" id="SM00304">
    <property type="entry name" value="HAMP"/>
    <property type="match status" value="1"/>
</dbReference>
<dbReference type="Pfam" id="PF00672">
    <property type="entry name" value="HAMP"/>
    <property type="match status" value="1"/>
</dbReference>
<dbReference type="PROSITE" id="PS50111">
    <property type="entry name" value="CHEMOTAXIS_TRANSDUC_2"/>
    <property type="match status" value="1"/>
</dbReference>
<dbReference type="GO" id="GO:0006935">
    <property type="term" value="P:chemotaxis"/>
    <property type="evidence" value="ECO:0007669"/>
    <property type="project" value="InterPro"/>
</dbReference>
<proteinExistence type="inferred from homology"/>
<dbReference type="Proteomes" id="UP000501648">
    <property type="component" value="Chromosome"/>
</dbReference>
<dbReference type="PANTHER" id="PTHR43531">
    <property type="entry name" value="PROTEIN ICFG"/>
    <property type="match status" value="1"/>
</dbReference>
<dbReference type="SMART" id="SM00283">
    <property type="entry name" value="MA"/>
    <property type="match status" value="1"/>
</dbReference>
<evidence type="ECO:0000256" key="2">
    <source>
        <dbReference type="ARBA" id="ARBA00022481"/>
    </source>
</evidence>
<dbReference type="GO" id="GO:0005886">
    <property type="term" value="C:plasma membrane"/>
    <property type="evidence" value="ECO:0007669"/>
    <property type="project" value="TreeGrafter"/>
</dbReference>
<dbReference type="FunFam" id="1.10.287.950:FF:000001">
    <property type="entry name" value="Methyl-accepting chemotaxis sensory transducer"/>
    <property type="match status" value="1"/>
</dbReference>
<dbReference type="PRINTS" id="PR00260">
    <property type="entry name" value="CHEMTRNSDUCR"/>
</dbReference>
<evidence type="ECO:0000256" key="3">
    <source>
        <dbReference type="ARBA" id="ARBA00029447"/>
    </source>
</evidence>
<dbReference type="PANTHER" id="PTHR43531:SF14">
    <property type="entry name" value="METHYL-ACCEPTING CHEMOTAXIS PROTEIN I-RELATED"/>
    <property type="match status" value="1"/>
</dbReference>
<evidence type="ECO:0000259" key="8">
    <source>
        <dbReference type="PROSITE" id="PS50885"/>
    </source>
</evidence>
<dbReference type="GO" id="GO:0007165">
    <property type="term" value="P:signal transduction"/>
    <property type="evidence" value="ECO:0007669"/>
    <property type="project" value="UniProtKB-KW"/>
</dbReference>
<dbReference type="Pfam" id="PF00015">
    <property type="entry name" value="MCPsignal"/>
    <property type="match status" value="1"/>
</dbReference>
<dbReference type="InterPro" id="IPR004090">
    <property type="entry name" value="Chemotax_Me-accpt_rcpt"/>
</dbReference>
<feature type="transmembrane region" description="Helical" evidence="6">
    <location>
        <begin position="12"/>
        <end position="33"/>
    </location>
</feature>
<organism evidence="9 10">
    <name type="scientific">Herbaspirillum rubrisubalbicans Os34</name>
    <dbReference type="NCBI Taxonomy" id="1235827"/>
    <lineage>
        <taxon>Bacteria</taxon>
        <taxon>Pseudomonadati</taxon>
        <taxon>Pseudomonadota</taxon>
        <taxon>Betaproteobacteria</taxon>
        <taxon>Burkholderiales</taxon>
        <taxon>Oxalobacteraceae</taxon>
        <taxon>Herbaspirillum</taxon>
    </lineage>
</organism>
<evidence type="ECO:0000313" key="10">
    <source>
        <dbReference type="Proteomes" id="UP000501648"/>
    </source>
</evidence>
<comment type="similarity">
    <text evidence="3">Belongs to the methyl-accepting chemotaxis (MCP) protein family.</text>
</comment>
<feature type="transmembrane region" description="Helical" evidence="6">
    <location>
        <begin position="192"/>
        <end position="213"/>
    </location>
</feature>
<dbReference type="GO" id="GO:0004888">
    <property type="term" value="F:transmembrane signaling receptor activity"/>
    <property type="evidence" value="ECO:0007669"/>
    <property type="project" value="InterPro"/>
</dbReference>
<evidence type="ECO:0000256" key="6">
    <source>
        <dbReference type="SAM" id="Phobius"/>
    </source>
</evidence>
<dbReference type="InterPro" id="IPR047347">
    <property type="entry name" value="YvaQ-like_sensor"/>
</dbReference>
<dbReference type="InterPro" id="IPR024478">
    <property type="entry name" value="HlyB_4HB_MCP"/>
</dbReference>
<keyword evidence="6" id="KW-1133">Transmembrane helix</keyword>
<dbReference type="InterPro" id="IPR003660">
    <property type="entry name" value="HAMP_dom"/>
</dbReference>
<evidence type="ECO:0000313" key="9">
    <source>
        <dbReference type="EMBL" id="QJP99063.1"/>
    </source>
</evidence>
<dbReference type="EMBL" id="CP008956">
    <property type="protein sequence ID" value="QJP99063.1"/>
    <property type="molecule type" value="Genomic_DNA"/>
</dbReference>
<feature type="compositionally biased region" description="Low complexity" evidence="5">
    <location>
        <begin position="528"/>
        <end position="564"/>
    </location>
</feature>
<name>A0A6M3ZK93_9BURK</name>
<dbReference type="SUPFAM" id="SSF58104">
    <property type="entry name" value="Methyl-accepting chemotaxis protein (MCP) signaling domain"/>
    <property type="match status" value="1"/>
</dbReference>
<protein>
    <submittedName>
        <fullName evidence="9">Methyl-accepting chemotaxis protein</fullName>
    </submittedName>
</protein>
<evidence type="ECO:0000256" key="5">
    <source>
        <dbReference type="SAM" id="MobiDB-lite"/>
    </source>
</evidence>
<comment type="subcellular location">
    <subcellularLocation>
        <location evidence="1">Membrane</location>
    </subcellularLocation>
</comment>
<keyword evidence="6" id="KW-0812">Transmembrane</keyword>
<dbReference type="CDD" id="cd11386">
    <property type="entry name" value="MCP_signal"/>
    <property type="match status" value="1"/>
</dbReference>
<sequence length="573" mass="60343">MNWFYHRKIGTKLLLAFASILMLTAFLGGFAILQLGKVNDAASELATNWLPSIRSLNDIKVALSRVRANEAQMALYENDSGERTTIVNIMNKNLDSLTAARKQYEGQISEPGEKALYPSVKERIEKFISLHDQTLTLLSAGQADQAKQLLLGPAFQNYLALLGELDKLAQVNLDGSVQSVHIAEDTYDQSRFGIIALLVGSLLVGTLLAVFIARIISAPLRTAGAFANQVAAGDLTAEISASSRDETGQLSMALAAMNESLRRIVSQVRSGTETIATAANQISTGNLDLSSRTEEQASSLEETASAMEQLTSTVRQNAENARQANQLALTASSIAQEGGKVVHQVIETMGNIDASSKKIVDIISVIDGIAFQTNILALNAAVEAARAGEQGRGFAVVATEVRSLAQRSATAAKEIKSLIDSSVQQVGVGSTLVQQAGATMGEVVASVQRVTDVMTEISAASSEQTQGIEQVNLAITQMDEVTQQNAALVEEAASASQSLSHQTRQLSELVGVFRLPGGAVHATGAALAEAAQPATRPRPAASPAPSVAASPKAKPAPSAIAGPANSDELWETF</sequence>
<dbReference type="CDD" id="cd19411">
    <property type="entry name" value="MCP2201-like_sensor"/>
    <property type="match status" value="1"/>
</dbReference>
<dbReference type="CDD" id="cd06225">
    <property type="entry name" value="HAMP"/>
    <property type="match status" value="1"/>
</dbReference>
<keyword evidence="6" id="KW-0472">Membrane</keyword>
<keyword evidence="2" id="KW-0488">Methylation</keyword>